<comment type="caution">
    <text evidence="1">The sequence shown here is derived from an EMBL/GenBank/DDBJ whole genome shotgun (WGS) entry which is preliminary data.</text>
</comment>
<proteinExistence type="predicted"/>
<accession>A0A3N6R2K1</accession>
<dbReference type="RefSeq" id="WP_124143281.1">
    <property type="nucleotide sequence ID" value="NZ_CAWOKI010000331.1"/>
</dbReference>
<protein>
    <submittedName>
        <fullName evidence="1">Uncharacterized protein</fullName>
    </submittedName>
</protein>
<dbReference type="AlphaFoldDB" id="A0A3N6R2K1"/>
<evidence type="ECO:0000313" key="1">
    <source>
        <dbReference type="EMBL" id="RQH57625.1"/>
    </source>
</evidence>
<gene>
    <name evidence="1" type="ORF">D5R40_00405</name>
</gene>
<reference evidence="1 2" key="1">
    <citation type="journal article" date="2018" name="ACS Chem. Biol.">
        <title>Ketoreductase domain dysfunction expands chemodiversity: malyngamide biosynthesis in the cyanobacterium Okeania hirsuta.</title>
        <authorList>
            <person name="Moss N.A."/>
            <person name="Leao T."/>
            <person name="Rankin M."/>
            <person name="McCullough T.M."/>
            <person name="Qu P."/>
            <person name="Korobeynikov A."/>
            <person name="Smith J.L."/>
            <person name="Gerwick L."/>
            <person name="Gerwick W.H."/>
        </authorList>
    </citation>
    <scope>NUCLEOTIDE SEQUENCE [LARGE SCALE GENOMIC DNA]</scope>
    <source>
        <strain evidence="1 2">PAB10Feb10-1</strain>
    </source>
</reference>
<organism evidence="1 2">
    <name type="scientific">Okeania hirsuta</name>
    <dbReference type="NCBI Taxonomy" id="1458930"/>
    <lineage>
        <taxon>Bacteria</taxon>
        <taxon>Bacillati</taxon>
        <taxon>Cyanobacteriota</taxon>
        <taxon>Cyanophyceae</taxon>
        <taxon>Oscillatoriophycideae</taxon>
        <taxon>Oscillatoriales</taxon>
        <taxon>Microcoleaceae</taxon>
        <taxon>Okeania</taxon>
    </lineage>
</organism>
<dbReference type="OrthoDB" id="514194at2"/>
<name>A0A3N6R2K1_9CYAN</name>
<dbReference type="EMBL" id="RCBY01000001">
    <property type="protein sequence ID" value="RQH57625.1"/>
    <property type="molecule type" value="Genomic_DNA"/>
</dbReference>
<dbReference type="Proteomes" id="UP000269154">
    <property type="component" value="Unassembled WGS sequence"/>
</dbReference>
<evidence type="ECO:0000313" key="2">
    <source>
        <dbReference type="Proteomes" id="UP000269154"/>
    </source>
</evidence>
<sequence length="107" mass="11996">MLTLDVEAILNSIPNEVAWEDVVQFHQLDDRVAIANDFCPNIIGVNDGSIEWCPNEEPPNYLEKLVWLWVVRPDMGAAFAERCGCNIALEAPLELKKIIGNYILVGD</sequence>
<keyword evidence="2" id="KW-1185">Reference proteome</keyword>